<dbReference type="EMBL" id="JARBJD010000012">
    <property type="protein sequence ID" value="KAK2962191.1"/>
    <property type="molecule type" value="Genomic_DNA"/>
</dbReference>
<dbReference type="SUPFAM" id="SSF47473">
    <property type="entry name" value="EF-hand"/>
    <property type="match status" value="1"/>
</dbReference>
<organism evidence="4 5">
    <name type="scientific">Blattamonas nauphoetae</name>
    <dbReference type="NCBI Taxonomy" id="2049346"/>
    <lineage>
        <taxon>Eukaryota</taxon>
        <taxon>Metamonada</taxon>
        <taxon>Preaxostyla</taxon>
        <taxon>Oxymonadida</taxon>
        <taxon>Blattamonas</taxon>
    </lineage>
</organism>
<proteinExistence type="predicted"/>
<reference evidence="4 5" key="1">
    <citation type="journal article" date="2022" name="bioRxiv">
        <title>Genomics of Preaxostyla Flagellates Illuminates Evolutionary Transitions and the Path Towards Mitochondrial Loss.</title>
        <authorList>
            <person name="Novak L.V.F."/>
            <person name="Treitli S.C."/>
            <person name="Pyrih J."/>
            <person name="Halakuc P."/>
            <person name="Pipaliya S.V."/>
            <person name="Vacek V."/>
            <person name="Brzon O."/>
            <person name="Soukal P."/>
            <person name="Eme L."/>
            <person name="Dacks J.B."/>
            <person name="Karnkowska A."/>
            <person name="Elias M."/>
            <person name="Hampl V."/>
        </authorList>
    </citation>
    <scope>NUCLEOTIDE SEQUENCE [LARGE SCALE GENOMIC DNA]</scope>
    <source>
        <strain evidence="4">NAU3</strain>
        <tissue evidence="4">Gut</tissue>
    </source>
</reference>
<accession>A0ABQ9YEI9</accession>
<evidence type="ECO:0000313" key="5">
    <source>
        <dbReference type="Proteomes" id="UP001281761"/>
    </source>
</evidence>
<name>A0ABQ9YEI9_9EUKA</name>
<dbReference type="SMART" id="SM00054">
    <property type="entry name" value="EFh"/>
    <property type="match status" value="2"/>
</dbReference>
<dbReference type="Proteomes" id="UP001281761">
    <property type="component" value="Unassembled WGS sequence"/>
</dbReference>
<dbReference type="PROSITE" id="PS50222">
    <property type="entry name" value="EF_HAND_2"/>
    <property type="match status" value="2"/>
</dbReference>
<sequence length="155" mass="17781">MQASNYTVQKRSVPLHLSQRIKQNFQKYSDGPQCISKSNFKLACIATFGFKPSKPELQVIFQNSNTITETQFTRVLLDRAAYMDQEDETRKLFHLFDMSGCGYISYSDFESVANDVAPVLKKDALLRAFREADRDNDGKVSYKDFERVMTVLPLS</sequence>
<evidence type="ECO:0000256" key="2">
    <source>
        <dbReference type="ARBA" id="ARBA00022837"/>
    </source>
</evidence>
<evidence type="ECO:0000259" key="3">
    <source>
        <dbReference type="PROSITE" id="PS50222"/>
    </source>
</evidence>
<comment type="caution">
    <text evidence="4">The sequence shown here is derived from an EMBL/GenBank/DDBJ whole genome shotgun (WGS) entry which is preliminary data.</text>
</comment>
<protein>
    <submittedName>
        <fullName evidence="4">EF-hand calcium-binding domain-containing protein 11</fullName>
    </submittedName>
</protein>
<dbReference type="InterPro" id="IPR050145">
    <property type="entry name" value="Centrin_CML-like"/>
</dbReference>
<dbReference type="Gene3D" id="1.10.238.10">
    <property type="entry name" value="EF-hand"/>
    <property type="match status" value="1"/>
</dbReference>
<evidence type="ECO:0000256" key="1">
    <source>
        <dbReference type="ARBA" id="ARBA00022737"/>
    </source>
</evidence>
<feature type="domain" description="EF-hand" evidence="3">
    <location>
        <begin position="120"/>
        <end position="155"/>
    </location>
</feature>
<keyword evidence="2" id="KW-0106">Calcium</keyword>
<dbReference type="InterPro" id="IPR018247">
    <property type="entry name" value="EF_Hand_1_Ca_BS"/>
</dbReference>
<dbReference type="InterPro" id="IPR011992">
    <property type="entry name" value="EF-hand-dom_pair"/>
</dbReference>
<evidence type="ECO:0000313" key="4">
    <source>
        <dbReference type="EMBL" id="KAK2962191.1"/>
    </source>
</evidence>
<keyword evidence="1" id="KW-0677">Repeat</keyword>
<dbReference type="CDD" id="cd00051">
    <property type="entry name" value="EFh"/>
    <property type="match status" value="1"/>
</dbReference>
<dbReference type="InterPro" id="IPR002048">
    <property type="entry name" value="EF_hand_dom"/>
</dbReference>
<keyword evidence="5" id="KW-1185">Reference proteome</keyword>
<dbReference type="PROSITE" id="PS00018">
    <property type="entry name" value="EF_HAND_1"/>
    <property type="match status" value="1"/>
</dbReference>
<feature type="domain" description="EF-hand" evidence="3">
    <location>
        <begin position="84"/>
        <end position="119"/>
    </location>
</feature>
<dbReference type="Pfam" id="PF13499">
    <property type="entry name" value="EF-hand_7"/>
    <property type="match status" value="1"/>
</dbReference>
<dbReference type="PANTHER" id="PTHR23050">
    <property type="entry name" value="CALCIUM BINDING PROTEIN"/>
    <property type="match status" value="1"/>
</dbReference>
<gene>
    <name evidence="4" type="ORF">BLNAU_2851</name>
</gene>